<organism evidence="1">
    <name type="scientific">Pseudomonas phage HRDY3</name>
    <dbReference type="NCBI Taxonomy" id="3236930"/>
    <lineage>
        <taxon>Viruses</taxon>
    </lineage>
</organism>
<proteinExistence type="predicted"/>
<accession>A0AB39CEC5</accession>
<name>A0AB39CEC5_9VIRU</name>
<dbReference type="EMBL" id="PQ015379">
    <property type="protein sequence ID" value="XDJ15165.1"/>
    <property type="molecule type" value="Genomic_DNA"/>
</dbReference>
<evidence type="ECO:0000313" key="1">
    <source>
        <dbReference type="EMBL" id="XDJ15165.1"/>
    </source>
</evidence>
<reference evidence="1" key="1">
    <citation type="submission" date="2024-07" db="EMBL/GenBank/DDBJ databases">
        <authorList>
            <person name="Bringhurst R.M."/>
            <person name="Homer T.E."/>
        </authorList>
    </citation>
    <scope>NUCLEOTIDE SEQUENCE</scope>
</reference>
<protein>
    <submittedName>
        <fullName evidence="1">Uncharacterized protein</fullName>
    </submittedName>
</protein>
<sequence length="108" mass="13123">MSKNNEPHYLYRYRAWDKNVYYGNRDVSQLTTEQVEAGWGPWEWIDEQKYEEILRYISWQNPCHYQAQKLLVDVHEDTSFCPKRWIADSYADRLAAQQKMREEKGRTA</sequence>